<dbReference type="InterPro" id="IPR007267">
    <property type="entry name" value="GtrA_DPMS_TM"/>
</dbReference>
<evidence type="ECO:0000313" key="9">
    <source>
        <dbReference type="Proteomes" id="UP000283255"/>
    </source>
</evidence>
<evidence type="ECO:0000256" key="4">
    <source>
        <dbReference type="ARBA" id="ARBA00022989"/>
    </source>
</evidence>
<reference evidence="8 9" key="1">
    <citation type="submission" date="2018-09" db="EMBL/GenBank/DDBJ databases">
        <authorList>
            <person name="Wang F."/>
        </authorList>
    </citation>
    <scope>NUCLEOTIDE SEQUENCE [LARGE SCALE GENOMIC DNA]</scope>
    <source>
        <strain evidence="8 9">PLHSC7-2</strain>
    </source>
</reference>
<keyword evidence="4 6" id="KW-1133">Transmembrane helix</keyword>
<dbReference type="AlphaFoldDB" id="A0A418YA96"/>
<keyword evidence="9" id="KW-1185">Reference proteome</keyword>
<accession>A0A418YA96</accession>
<comment type="similarity">
    <text evidence="2">Belongs to the GtrA family.</text>
</comment>
<evidence type="ECO:0000256" key="3">
    <source>
        <dbReference type="ARBA" id="ARBA00022692"/>
    </source>
</evidence>
<dbReference type="Pfam" id="PF04138">
    <property type="entry name" value="GtrA_DPMS_TM"/>
    <property type="match status" value="1"/>
</dbReference>
<feature type="transmembrane region" description="Helical" evidence="6">
    <location>
        <begin position="84"/>
        <end position="104"/>
    </location>
</feature>
<feature type="transmembrane region" description="Helical" evidence="6">
    <location>
        <begin position="110"/>
        <end position="131"/>
    </location>
</feature>
<dbReference type="GO" id="GO:0005886">
    <property type="term" value="C:plasma membrane"/>
    <property type="evidence" value="ECO:0007669"/>
    <property type="project" value="TreeGrafter"/>
</dbReference>
<protein>
    <submittedName>
        <fullName evidence="8">GtrA family protein</fullName>
    </submittedName>
</protein>
<keyword evidence="5 6" id="KW-0472">Membrane</keyword>
<comment type="caution">
    <text evidence="8">The sequence shown here is derived from an EMBL/GenBank/DDBJ whole genome shotgun (WGS) entry which is preliminary data.</text>
</comment>
<evidence type="ECO:0000256" key="5">
    <source>
        <dbReference type="ARBA" id="ARBA00023136"/>
    </source>
</evidence>
<evidence type="ECO:0000313" key="8">
    <source>
        <dbReference type="EMBL" id="RJG39207.1"/>
    </source>
</evidence>
<dbReference type="RefSeq" id="WP_119912289.1">
    <property type="nucleotide sequence ID" value="NZ_QZCH01000036.1"/>
</dbReference>
<sequence length="139" mass="15659">MTAMINKLKNLTNIQQILSFAVVGVGATLTHAAVFHLCYEAAQLNHFVANLIGFAVAFLVSYLGQFKWTFKQEAKQVSHQGKAFLRFFQTALIGLGLNLVWASLILDLLLLHHFIYLAMLTFVTPVLIFLLNKCWVFKS</sequence>
<evidence type="ECO:0000256" key="2">
    <source>
        <dbReference type="ARBA" id="ARBA00009399"/>
    </source>
</evidence>
<evidence type="ECO:0000256" key="1">
    <source>
        <dbReference type="ARBA" id="ARBA00004141"/>
    </source>
</evidence>
<organism evidence="8 9">
    <name type="scientific">Motilimonas pumila</name>
    <dbReference type="NCBI Taxonomy" id="2303987"/>
    <lineage>
        <taxon>Bacteria</taxon>
        <taxon>Pseudomonadati</taxon>
        <taxon>Pseudomonadota</taxon>
        <taxon>Gammaproteobacteria</taxon>
        <taxon>Alteromonadales</taxon>
        <taxon>Alteromonadales genera incertae sedis</taxon>
        <taxon>Motilimonas</taxon>
    </lineage>
</organism>
<dbReference type="EMBL" id="QZCH01000036">
    <property type="protein sequence ID" value="RJG39207.1"/>
    <property type="molecule type" value="Genomic_DNA"/>
</dbReference>
<evidence type="ECO:0000259" key="7">
    <source>
        <dbReference type="Pfam" id="PF04138"/>
    </source>
</evidence>
<gene>
    <name evidence="8" type="ORF">D1Z90_18530</name>
</gene>
<dbReference type="Proteomes" id="UP000283255">
    <property type="component" value="Unassembled WGS sequence"/>
</dbReference>
<reference evidence="8 9" key="2">
    <citation type="submission" date="2019-01" db="EMBL/GenBank/DDBJ databases">
        <title>Motilimonas pumilus sp. nov., isolated from the gut of sea cucumber (Apostichopus japonicus).</title>
        <authorList>
            <person name="Wang F.-Q."/>
            <person name="Ren L.-H."/>
            <person name="Lin Y.-W."/>
            <person name="Sun G.-H."/>
            <person name="Du Z.-J."/>
            <person name="Zhao J.-X."/>
            <person name="Liu X.-J."/>
            <person name="Liu L.-J."/>
        </authorList>
    </citation>
    <scope>NUCLEOTIDE SEQUENCE [LARGE SCALE GENOMIC DNA]</scope>
    <source>
        <strain evidence="8 9">PLHSC7-2</strain>
    </source>
</reference>
<feature type="transmembrane region" description="Helical" evidence="6">
    <location>
        <begin position="42"/>
        <end position="63"/>
    </location>
</feature>
<name>A0A418YA96_9GAMM</name>
<comment type="subcellular location">
    <subcellularLocation>
        <location evidence="1">Membrane</location>
        <topology evidence="1">Multi-pass membrane protein</topology>
    </subcellularLocation>
</comment>
<evidence type="ECO:0000256" key="6">
    <source>
        <dbReference type="SAM" id="Phobius"/>
    </source>
</evidence>
<dbReference type="PANTHER" id="PTHR38459:SF1">
    <property type="entry name" value="PROPHAGE BACTOPRENOL-LINKED GLUCOSE TRANSLOCASE HOMOLOG"/>
    <property type="match status" value="1"/>
</dbReference>
<keyword evidence="3 6" id="KW-0812">Transmembrane</keyword>
<dbReference type="OrthoDB" id="6197800at2"/>
<dbReference type="PANTHER" id="PTHR38459">
    <property type="entry name" value="PROPHAGE BACTOPRENOL-LINKED GLUCOSE TRANSLOCASE HOMOLOG"/>
    <property type="match status" value="1"/>
</dbReference>
<dbReference type="GO" id="GO:0000271">
    <property type="term" value="P:polysaccharide biosynthetic process"/>
    <property type="evidence" value="ECO:0007669"/>
    <property type="project" value="InterPro"/>
</dbReference>
<dbReference type="InterPro" id="IPR051401">
    <property type="entry name" value="GtrA_CellWall_Glycosyl"/>
</dbReference>
<proteinExistence type="inferred from homology"/>
<feature type="domain" description="GtrA/DPMS transmembrane" evidence="7">
    <location>
        <begin position="20"/>
        <end position="137"/>
    </location>
</feature>